<dbReference type="AlphaFoldDB" id="A0A6B0VM34"/>
<evidence type="ECO:0000313" key="2">
    <source>
        <dbReference type="EMBL" id="MXV62147.1"/>
    </source>
</evidence>
<reference evidence="2 3" key="1">
    <citation type="submission" date="2020-01" db="EMBL/GenBank/DDBJ databases">
        <title>Natronorubrum sp. JWXQ-INN 674 isolated from Inner Mongolia Autonomous Region of China.</title>
        <authorList>
            <person name="Xue Q."/>
        </authorList>
    </citation>
    <scope>NUCLEOTIDE SEQUENCE [LARGE SCALE GENOMIC DNA]</scope>
    <source>
        <strain evidence="2 3">JWXQ-INN-674</strain>
    </source>
</reference>
<dbReference type="RefSeq" id="WP_235920776.1">
    <property type="nucleotide sequence ID" value="NZ_WUYX01000027.1"/>
</dbReference>
<accession>A0A6B0VM34</accession>
<gene>
    <name evidence="2" type="ORF">GS429_08745</name>
</gene>
<evidence type="ECO:0000313" key="3">
    <source>
        <dbReference type="Proteomes" id="UP000434101"/>
    </source>
</evidence>
<sequence>MNRRTLLQSAAVGAAVGLAGCIDGVREHFGLQGVIPLEIHNESDRTHNVQLEAYEPTTDRQSYDQSYSVTPGETIGAPNLDKTNQSFRVTRIEDEEKVDVTVETVTEDTTLVLVWLYNDEIVIEPQDGENAGNETTSSDADTDGNQTSETDGNETDDADD</sequence>
<comment type="caution">
    <text evidence="2">The sequence shown here is derived from an EMBL/GenBank/DDBJ whole genome shotgun (WGS) entry which is preliminary data.</text>
</comment>
<dbReference type="EMBL" id="WUYX01000027">
    <property type="protein sequence ID" value="MXV62147.1"/>
    <property type="molecule type" value="Genomic_DNA"/>
</dbReference>
<keyword evidence="3" id="KW-1185">Reference proteome</keyword>
<name>A0A6B0VM34_9EURY</name>
<protein>
    <submittedName>
        <fullName evidence="2">Uncharacterized protein</fullName>
    </submittedName>
</protein>
<feature type="compositionally biased region" description="Polar residues" evidence="1">
    <location>
        <begin position="132"/>
        <end position="150"/>
    </location>
</feature>
<feature type="compositionally biased region" description="Acidic residues" evidence="1">
    <location>
        <begin position="151"/>
        <end position="160"/>
    </location>
</feature>
<feature type="region of interest" description="Disordered" evidence="1">
    <location>
        <begin position="124"/>
        <end position="160"/>
    </location>
</feature>
<dbReference type="PROSITE" id="PS51257">
    <property type="entry name" value="PROKAR_LIPOPROTEIN"/>
    <property type="match status" value="1"/>
</dbReference>
<evidence type="ECO:0000256" key="1">
    <source>
        <dbReference type="SAM" id="MobiDB-lite"/>
    </source>
</evidence>
<dbReference type="Proteomes" id="UP000434101">
    <property type="component" value="Unassembled WGS sequence"/>
</dbReference>
<proteinExistence type="predicted"/>
<organism evidence="2 3">
    <name type="scientific">Natronorubrum halalkaliphilum</name>
    <dbReference type="NCBI Taxonomy" id="2691917"/>
    <lineage>
        <taxon>Archaea</taxon>
        <taxon>Methanobacteriati</taxon>
        <taxon>Methanobacteriota</taxon>
        <taxon>Stenosarchaea group</taxon>
        <taxon>Halobacteria</taxon>
        <taxon>Halobacteriales</taxon>
        <taxon>Natrialbaceae</taxon>
        <taxon>Natronorubrum</taxon>
    </lineage>
</organism>
<feature type="region of interest" description="Disordered" evidence="1">
    <location>
        <begin position="56"/>
        <end position="81"/>
    </location>
</feature>